<protein>
    <submittedName>
        <fullName evidence="2">Uncharacterized protein</fullName>
    </submittedName>
</protein>
<sequence>MEVESSTIEATSRACSSDRQQSVEIVVEGETVVLRGMIETGSMNDALSLLIYTSLNENAEGIAIAEIQTFTTEETENDCRVETHYKSEIAFERKPTLLRVTHYPHNGVPERIDQFSV</sequence>
<feature type="region of interest" description="Disordered" evidence="1">
    <location>
        <begin position="1"/>
        <end position="20"/>
    </location>
</feature>
<dbReference type="AlphaFoldDB" id="A0ABD5V6I2"/>
<name>A0ABD5V6I2_9EURY</name>
<accession>A0ABD5V6I2</accession>
<dbReference type="EMBL" id="JBHSXQ010000001">
    <property type="protein sequence ID" value="MFC6904544.1"/>
    <property type="molecule type" value="Genomic_DNA"/>
</dbReference>
<proteinExistence type="predicted"/>
<evidence type="ECO:0000256" key="1">
    <source>
        <dbReference type="SAM" id="MobiDB-lite"/>
    </source>
</evidence>
<evidence type="ECO:0000313" key="3">
    <source>
        <dbReference type="Proteomes" id="UP001596312"/>
    </source>
</evidence>
<comment type="caution">
    <text evidence="2">The sequence shown here is derived from an EMBL/GenBank/DDBJ whole genome shotgun (WGS) entry which is preliminary data.</text>
</comment>
<keyword evidence="3" id="KW-1185">Reference proteome</keyword>
<dbReference type="RefSeq" id="WP_340603048.1">
    <property type="nucleotide sequence ID" value="NZ_JBBMXV010000001.1"/>
</dbReference>
<evidence type="ECO:0000313" key="2">
    <source>
        <dbReference type="EMBL" id="MFC6904544.1"/>
    </source>
</evidence>
<organism evidence="2 3">
    <name type="scientific">Halalkalicoccus tibetensis</name>
    <dbReference type="NCBI Taxonomy" id="175632"/>
    <lineage>
        <taxon>Archaea</taxon>
        <taxon>Methanobacteriati</taxon>
        <taxon>Methanobacteriota</taxon>
        <taxon>Stenosarchaea group</taxon>
        <taxon>Halobacteria</taxon>
        <taxon>Halobacteriales</taxon>
        <taxon>Halococcaceae</taxon>
        <taxon>Halalkalicoccus</taxon>
    </lineage>
</organism>
<gene>
    <name evidence="2" type="ORF">ACFQGH_04955</name>
</gene>
<reference evidence="2 3" key="1">
    <citation type="journal article" date="2019" name="Int. J. Syst. Evol. Microbiol.">
        <title>The Global Catalogue of Microorganisms (GCM) 10K type strain sequencing project: providing services to taxonomists for standard genome sequencing and annotation.</title>
        <authorList>
            <consortium name="The Broad Institute Genomics Platform"/>
            <consortium name="The Broad Institute Genome Sequencing Center for Infectious Disease"/>
            <person name="Wu L."/>
            <person name="Ma J."/>
        </authorList>
    </citation>
    <scope>NUCLEOTIDE SEQUENCE [LARGE SCALE GENOMIC DNA]</scope>
    <source>
        <strain evidence="2 3">CGMCC 1.3240</strain>
    </source>
</reference>
<dbReference type="Proteomes" id="UP001596312">
    <property type="component" value="Unassembled WGS sequence"/>
</dbReference>